<name>A0A8S3QFK3_MYTED</name>
<dbReference type="AlphaFoldDB" id="A0A8S3QFK3"/>
<protein>
    <submittedName>
        <fullName evidence="1">Uncharacterized protein</fullName>
    </submittedName>
</protein>
<proteinExistence type="predicted"/>
<gene>
    <name evidence="1" type="ORF">MEDL_9334</name>
</gene>
<keyword evidence="2" id="KW-1185">Reference proteome</keyword>
<dbReference type="OrthoDB" id="6171669at2759"/>
<dbReference type="Proteomes" id="UP000683360">
    <property type="component" value="Unassembled WGS sequence"/>
</dbReference>
<comment type="caution">
    <text evidence="1">The sequence shown here is derived from an EMBL/GenBank/DDBJ whole genome shotgun (WGS) entry which is preliminary data.</text>
</comment>
<reference evidence="1" key="1">
    <citation type="submission" date="2021-03" db="EMBL/GenBank/DDBJ databases">
        <authorList>
            <person name="Bekaert M."/>
        </authorList>
    </citation>
    <scope>NUCLEOTIDE SEQUENCE</scope>
</reference>
<organism evidence="1 2">
    <name type="scientific">Mytilus edulis</name>
    <name type="common">Blue mussel</name>
    <dbReference type="NCBI Taxonomy" id="6550"/>
    <lineage>
        <taxon>Eukaryota</taxon>
        <taxon>Metazoa</taxon>
        <taxon>Spiralia</taxon>
        <taxon>Lophotrochozoa</taxon>
        <taxon>Mollusca</taxon>
        <taxon>Bivalvia</taxon>
        <taxon>Autobranchia</taxon>
        <taxon>Pteriomorphia</taxon>
        <taxon>Mytilida</taxon>
        <taxon>Mytiloidea</taxon>
        <taxon>Mytilidae</taxon>
        <taxon>Mytilinae</taxon>
        <taxon>Mytilus</taxon>
    </lineage>
</organism>
<evidence type="ECO:0000313" key="2">
    <source>
        <dbReference type="Proteomes" id="UP000683360"/>
    </source>
</evidence>
<dbReference type="EMBL" id="CAJPWZ010000476">
    <property type="protein sequence ID" value="CAG2194304.1"/>
    <property type="molecule type" value="Genomic_DNA"/>
</dbReference>
<accession>A0A8S3QFK3</accession>
<sequence>MPLVSNALQAPLVADLDVSALNAQLKDYIDDNIVSTFTDKMEDIVNKKLLELKDSMLHEYSSKLIKSHTKYERKLSEMHSEYDIRFSDLSERTKKSKTVFEKQVSEILRNNRDQTSQIAKEAITNFTDLKTDMEEWENDKVADIIKAVTNNLTQFQTNMIYDMERIEKNLIIPDILPARECADKPNLVGVNSISPDDSHTFNVRCEAGGWTVRMNKAKYREN</sequence>
<evidence type="ECO:0000313" key="1">
    <source>
        <dbReference type="EMBL" id="CAG2194304.1"/>
    </source>
</evidence>